<evidence type="ECO:0000313" key="6">
    <source>
        <dbReference type="Proteomes" id="UP000182521"/>
    </source>
</evidence>
<dbReference type="Pfam" id="PF01977">
    <property type="entry name" value="UbiD"/>
    <property type="match status" value="1"/>
</dbReference>
<feature type="domain" description="3-octaprenyl-4-hydroxybenzoate carboxy-lyase-like C-terminal" evidence="4">
    <location>
        <begin position="338"/>
        <end position="410"/>
    </location>
</feature>
<gene>
    <name evidence="5" type="ORF">KX01_452</name>
</gene>
<dbReference type="GO" id="GO:0016831">
    <property type="term" value="F:carboxy-lyase activity"/>
    <property type="evidence" value="ECO:0007669"/>
    <property type="project" value="InterPro"/>
</dbReference>
<sequence length="453" mass="50718">MSSFREHIEKLKENNKLMTVSKRLNTDNEISAGIYKASTKDSGYATLFNSIENFPDWSVAGGVFATDSLLALALNTREDNLLNTYLDISNKPIKTNRVDSSPVKDVIMKNDEVNLLTIPFLTYCEDDENSYHHSGIIFTKDNDNNVNKGTIKRVEVLNSNTMGIYTSQYSNFSRLIYENERNNKDTEVAIAISVDPEIYITSQFPNRKGAGCLELAGGIKGEPVNVIKCETLDLYVPADSEVIIEGVVTKDRVLQGKWGTERANYVLLESQYSNDNSSTKLVGYTFKVKAITHRKKPIYLAMTTAFGEAEDRSLCKYFTTMAIRNIVITQLKCKDDFVAANVMHGEYAVVSIKNADMDTAKRIIHAVTTIPIITKVVVVDDDIDIYNCDEVNWAIVTRTTASKDVLIYPSPLNLITMDKWGIDATAPCNGPIKGQKEVFKRSLPKDLDKVDYI</sequence>
<accession>A0A1J0KUW9</accession>
<evidence type="ECO:0000256" key="1">
    <source>
        <dbReference type="ARBA" id="ARBA00010021"/>
    </source>
</evidence>
<evidence type="ECO:0000259" key="2">
    <source>
        <dbReference type="Pfam" id="PF01977"/>
    </source>
</evidence>
<dbReference type="Gene3D" id="3.40.1670.10">
    <property type="entry name" value="UbiD C-terminal domain-like"/>
    <property type="match status" value="1"/>
</dbReference>
<proteinExistence type="inferred from homology"/>
<keyword evidence="5" id="KW-0456">Lyase</keyword>
<dbReference type="Pfam" id="PF20695">
    <property type="entry name" value="UbiD_N"/>
    <property type="match status" value="1"/>
</dbReference>
<dbReference type="PANTHER" id="PTHR30108">
    <property type="entry name" value="3-OCTAPRENYL-4-HYDROXYBENZOATE CARBOXY-LYASE-RELATED"/>
    <property type="match status" value="1"/>
</dbReference>
<dbReference type="STRING" id="1542390.KX01_452"/>
<name>A0A1J0KUW9_9GAMM</name>
<comment type="similarity">
    <text evidence="1">Belongs to the UbiD family.</text>
</comment>
<dbReference type="SUPFAM" id="SSF50475">
    <property type="entry name" value="FMN-binding split barrel"/>
    <property type="match status" value="1"/>
</dbReference>
<dbReference type="OrthoDB" id="9809841at2"/>
<dbReference type="KEGG" id="frc:KX01_452"/>
<feature type="domain" description="3-octaprenyl-4-hydroxybenzoate carboxy-lyase-like Rift-related" evidence="2">
    <location>
        <begin position="98"/>
        <end position="303"/>
    </location>
</feature>
<evidence type="ECO:0000259" key="3">
    <source>
        <dbReference type="Pfam" id="PF20695"/>
    </source>
</evidence>
<evidence type="ECO:0000259" key="4">
    <source>
        <dbReference type="Pfam" id="PF20696"/>
    </source>
</evidence>
<dbReference type="RefSeq" id="WP_071663440.1">
    <property type="nucleotide sequence ID" value="NZ_CP009654.1"/>
</dbReference>
<organism evidence="5 6">
    <name type="scientific">Francisella frigiditurris</name>
    <dbReference type="NCBI Taxonomy" id="1542390"/>
    <lineage>
        <taxon>Bacteria</taxon>
        <taxon>Pseudomonadati</taxon>
        <taxon>Pseudomonadota</taxon>
        <taxon>Gammaproteobacteria</taxon>
        <taxon>Thiotrichales</taxon>
        <taxon>Francisellaceae</taxon>
        <taxon>Francisella</taxon>
    </lineage>
</organism>
<evidence type="ECO:0000313" key="5">
    <source>
        <dbReference type="EMBL" id="APC97581.1"/>
    </source>
</evidence>
<protein>
    <submittedName>
        <fullName evidence="5">3-octaprenyl-4-hydroxybenzoate carboxy-lyase family protein</fullName>
    </submittedName>
</protein>
<dbReference type="Proteomes" id="UP000182521">
    <property type="component" value="Chromosome"/>
</dbReference>
<dbReference type="SUPFAM" id="SSF143968">
    <property type="entry name" value="UbiD C-terminal domain-like"/>
    <property type="match status" value="1"/>
</dbReference>
<dbReference type="PANTHER" id="PTHR30108:SF21">
    <property type="entry name" value="4-HYDROXYBENZOATE DECARBOXYLASE"/>
    <property type="match status" value="1"/>
</dbReference>
<reference evidence="6" key="1">
    <citation type="submission" date="2014-10" db="EMBL/GenBank/DDBJ databases">
        <authorList>
            <person name="Kuske C.R."/>
            <person name="Challacombe J.F."/>
            <person name="Daligault H.E."/>
            <person name="Davenport K.W."/>
            <person name="Johnson S.L."/>
            <person name="Siddaramappa S."/>
            <person name="Petersen J.M."/>
        </authorList>
    </citation>
    <scope>NUCLEOTIDE SEQUENCE [LARGE SCALE GENOMIC DNA]</scope>
    <source>
        <strain evidence="6">CA97-1460</strain>
    </source>
</reference>
<dbReference type="InterPro" id="IPR002830">
    <property type="entry name" value="UbiD"/>
</dbReference>
<dbReference type="InterPro" id="IPR048304">
    <property type="entry name" value="UbiD_Rift_dom"/>
</dbReference>
<dbReference type="InterPro" id="IPR049383">
    <property type="entry name" value="UbiD-like_N"/>
</dbReference>
<dbReference type="EMBL" id="CP009654">
    <property type="protein sequence ID" value="APC97581.1"/>
    <property type="molecule type" value="Genomic_DNA"/>
</dbReference>
<keyword evidence="6" id="KW-1185">Reference proteome</keyword>
<dbReference type="AlphaFoldDB" id="A0A1J0KUW9"/>
<dbReference type="GO" id="GO:0005737">
    <property type="term" value="C:cytoplasm"/>
    <property type="evidence" value="ECO:0007669"/>
    <property type="project" value="TreeGrafter"/>
</dbReference>
<dbReference type="Pfam" id="PF20696">
    <property type="entry name" value="UbiD_C"/>
    <property type="match status" value="1"/>
</dbReference>
<dbReference type="InterPro" id="IPR049381">
    <property type="entry name" value="UbiD-like_C"/>
</dbReference>
<feature type="domain" description="3-octaprenyl-4-hydroxybenzoate carboxy-lyase-like N-terminal" evidence="3">
    <location>
        <begin position="8"/>
        <end position="85"/>
    </location>
</feature>